<dbReference type="AlphaFoldDB" id="A0A4S4LDT4"/>
<organism evidence="2 3">
    <name type="scientific">Bondarzewia mesenterica</name>
    <dbReference type="NCBI Taxonomy" id="1095465"/>
    <lineage>
        <taxon>Eukaryota</taxon>
        <taxon>Fungi</taxon>
        <taxon>Dikarya</taxon>
        <taxon>Basidiomycota</taxon>
        <taxon>Agaricomycotina</taxon>
        <taxon>Agaricomycetes</taxon>
        <taxon>Russulales</taxon>
        <taxon>Bondarzewiaceae</taxon>
        <taxon>Bondarzewia</taxon>
    </lineage>
</organism>
<sequence>MGSASSKAARTLPKTVAKPPPSWAGARTPAPSDVPPRAKPQNPRASETKDEDIERDSRDPQFLANLRRLGPVRVDHHMQTIRTADDVNRAYRSRVESETAASSSRVPHNRLLVDSLTDLLEERKLVTTQGELEELARRYGIDVDKLESLARFVNTPSVKEGSVVRVIEDNGDELITRTVCAIDSDSATLSARMATMYPEIPNSDEWPPRSRLQLHLAFIYLLYNGSHPSLTGEGFGDWDAWLNAVERHMNGLNSALRDLDLVSPPSKDDEVVVQELEEYYRTMHACVRGTLPRRVPIINRHKGKMRVYAAGKLTHVCDPPTKGNDGATDGFQRGAMPVARESFDHINSLFAETCSIIDQSVNLVCEAKGALKRVH</sequence>
<evidence type="ECO:0000313" key="2">
    <source>
        <dbReference type="EMBL" id="THH09238.1"/>
    </source>
</evidence>
<dbReference type="EMBL" id="SGPL01000645">
    <property type="protein sequence ID" value="THH09238.1"/>
    <property type="molecule type" value="Genomic_DNA"/>
</dbReference>
<gene>
    <name evidence="2" type="ORF">EW146_g8732</name>
</gene>
<protein>
    <submittedName>
        <fullName evidence="2">Uncharacterized protein</fullName>
    </submittedName>
</protein>
<keyword evidence="3" id="KW-1185">Reference proteome</keyword>
<feature type="region of interest" description="Disordered" evidence="1">
    <location>
        <begin position="1"/>
        <end position="61"/>
    </location>
</feature>
<accession>A0A4S4LDT4</accession>
<proteinExistence type="predicted"/>
<reference evidence="2 3" key="1">
    <citation type="submission" date="2019-02" db="EMBL/GenBank/DDBJ databases">
        <title>Genome sequencing of the rare red list fungi Bondarzewia mesenterica.</title>
        <authorList>
            <person name="Buettner E."/>
            <person name="Kellner H."/>
        </authorList>
    </citation>
    <scope>NUCLEOTIDE SEQUENCE [LARGE SCALE GENOMIC DNA]</scope>
    <source>
        <strain evidence="2 3">DSM 108281</strain>
    </source>
</reference>
<dbReference type="OrthoDB" id="4085451at2759"/>
<evidence type="ECO:0000256" key="1">
    <source>
        <dbReference type="SAM" id="MobiDB-lite"/>
    </source>
</evidence>
<dbReference type="Proteomes" id="UP000310158">
    <property type="component" value="Unassembled WGS sequence"/>
</dbReference>
<evidence type="ECO:0000313" key="3">
    <source>
        <dbReference type="Proteomes" id="UP000310158"/>
    </source>
</evidence>
<name>A0A4S4LDT4_9AGAM</name>
<comment type="caution">
    <text evidence="2">The sequence shown here is derived from an EMBL/GenBank/DDBJ whole genome shotgun (WGS) entry which is preliminary data.</text>
</comment>